<dbReference type="PANTHER" id="PTHR43156">
    <property type="entry name" value="STAGE II SPORULATION PROTEIN E-RELATED"/>
    <property type="match status" value="1"/>
</dbReference>
<keyword evidence="6" id="KW-1185">Reference proteome</keyword>
<feature type="domain" description="PPM-type phosphatase" evidence="4">
    <location>
        <begin position="988"/>
        <end position="1219"/>
    </location>
</feature>
<dbReference type="PANTHER" id="PTHR43156:SF9">
    <property type="entry name" value="HAMP DOMAIN-CONTAINING PROTEIN"/>
    <property type="match status" value="1"/>
</dbReference>
<dbReference type="InterPro" id="IPR036457">
    <property type="entry name" value="PPM-type-like_dom_sf"/>
</dbReference>
<dbReference type="InterPro" id="IPR001932">
    <property type="entry name" value="PPM-type_phosphatase-like_dom"/>
</dbReference>
<keyword evidence="2" id="KW-0175">Coiled coil</keyword>
<dbReference type="InterPro" id="IPR011659">
    <property type="entry name" value="WD40"/>
</dbReference>
<dbReference type="SUPFAM" id="SSF49464">
    <property type="entry name" value="Carboxypeptidase regulatory domain-like"/>
    <property type="match status" value="1"/>
</dbReference>
<dbReference type="Pfam" id="PF07676">
    <property type="entry name" value="PD40"/>
    <property type="match status" value="2"/>
</dbReference>
<dbReference type="EMBL" id="QGDO01000001">
    <property type="protein sequence ID" value="PWJ44674.1"/>
    <property type="molecule type" value="Genomic_DNA"/>
</dbReference>
<evidence type="ECO:0000256" key="2">
    <source>
        <dbReference type="SAM" id="Coils"/>
    </source>
</evidence>
<dbReference type="GO" id="GO:0016791">
    <property type="term" value="F:phosphatase activity"/>
    <property type="evidence" value="ECO:0007669"/>
    <property type="project" value="TreeGrafter"/>
</dbReference>
<dbReference type="Gene3D" id="3.60.40.10">
    <property type="entry name" value="PPM-type phosphatase domain"/>
    <property type="match status" value="1"/>
</dbReference>
<dbReference type="InterPro" id="IPR008969">
    <property type="entry name" value="CarboxyPept-like_regulatory"/>
</dbReference>
<gene>
    <name evidence="5" type="ORF">BC781_1011045</name>
</gene>
<feature type="signal peptide" evidence="3">
    <location>
        <begin position="1"/>
        <end position="19"/>
    </location>
</feature>
<proteinExistence type="predicted"/>
<evidence type="ECO:0000259" key="4">
    <source>
        <dbReference type="SMART" id="SM00331"/>
    </source>
</evidence>
<dbReference type="Pfam" id="PF07228">
    <property type="entry name" value="SpoIIE"/>
    <property type="match status" value="1"/>
</dbReference>
<dbReference type="SMART" id="SM00331">
    <property type="entry name" value="PP2C_SIG"/>
    <property type="match status" value="1"/>
</dbReference>
<comment type="caution">
    <text evidence="5">The sequence shown here is derived from an EMBL/GenBank/DDBJ whole genome shotgun (WGS) entry which is preliminary data.</text>
</comment>
<keyword evidence="1" id="KW-0378">Hydrolase</keyword>
<name>A0A315ZJ03_SEDFL</name>
<dbReference type="InterPro" id="IPR052016">
    <property type="entry name" value="Bact_Sigma-Reg"/>
</dbReference>
<sequence>MKKHTLICLILLTCLPFLARSQKLSDKELKKKFEREIIDGHYLQASFYLEILTERYPNNIEYKYALISCYTNTNQAKKALMHLAALEKSGSRLTEHFYLYKASALFLIEDFKASRDVLNIIASNVSDELKSDFSLLDMKLKAVQKESDSEHKTVIRNLGEKINSEANDHSVIISNDHQTIYYTVQSKDENSGYQENIYTTSQNEHGQWNTPELMKGLKSDGNSATVQMQHNDTDLILYNDGDLYRRRFYKNEWRSPLPLKEINTPAHETHCFITEDGNRIFYASRLNGGENNDLDLFYIEKDENNEWSEPISLALLNTELDEDAPFVTKDGTIYFSSKGHNSFGGFDIFKATYNKKEDTWNKPVNLGFPINSVADDIYFNYFGHMAYFSSNRVGGFGLLDLYHCFFFKRVKIQGEVTDKYQKNIADAVIRIQGDGKVFETRTDHNGKYEAVVPIDTGFTFTIEKNNKIIYQELCSVELSFTTVKDEETNFHAVNINDKLHSRNIERIAVRLFNSEYEKSSLIVGEEGVIEDHQESELISMQSDELLVEVYHKNKLQSDAKILIDGKTLEADKEGRFIFHKGEGMMLPGVVASDDKSLDVKTWSIYNNVMRIQLESKSDFRLSGTVLIDGVKPYIYQKVEAISADGNRHHMTTNGFGVFDTIIDANHNQETYWEIGVPGKELQSFTLKQDRLHSDFKISVSEEKQKYAVNLALIDEGGQAISDVFTLFDGEYFLSSSKGNIKVEKPLKGSFYASTEMIDVSGYTIKNVDYEEILDRLIITVEKQEEQLAQQTIEVSTPDTVFIERDYLDGQLYKSVFDVSKLEQENQDVLDVEKDIFKLWANLKVASLDSEATIEEYKGELSTLNEELVHIKNRNDKNNESLNHMISSLRRIVEVMENKLHDKEAEVESARRKGYTYLLSFLVMFSAFMTMSILWKRVRKQKSSLQEMNARLDMAYGEVKYQKKQIIDSLEYAQTLQNSILPMAKDLRQSFQEYFVYYQPRDIVSGDFYWYQKVEVKDKEYTFLAAVDCTGHGVPGAFMSMMGYAYLQEVLDKKLSYEPNEILKLLDQKVRSGLKQRESNNSDGMDMVLIRIEEKEGEQFEVKYAGAKSDLYVYNSEKNVLERLKGERKGVGGHVQTTKEFTSSTLDLKKGDSIFLLTDGVLDQNNANGKKYGRKRFENFLEMNSDKLMSEIHEELEKEMKDFMKTEKQRDDMTVIGLKLA</sequence>
<evidence type="ECO:0000256" key="3">
    <source>
        <dbReference type="SAM" id="SignalP"/>
    </source>
</evidence>
<accession>A0A315ZJ03</accession>
<feature type="coiled-coil region" evidence="2">
    <location>
        <begin position="846"/>
        <end position="912"/>
    </location>
</feature>
<dbReference type="AlphaFoldDB" id="A0A315ZJ03"/>
<reference evidence="5 6" key="1">
    <citation type="submission" date="2018-03" db="EMBL/GenBank/DDBJ databases">
        <title>Genomic Encyclopedia of Archaeal and Bacterial Type Strains, Phase II (KMG-II): from individual species to whole genera.</title>
        <authorList>
            <person name="Goeker M."/>
        </authorList>
    </citation>
    <scope>NUCLEOTIDE SEQUENCE [LARGE SCALE GENOMIC DNA]</scope>
    <source>
        <strain evidence="5 6">DSM 28229</strain>
    </source>
</reference>
<protein>
    <submittedName>
        <fullName evidence="5">Serine phosphatase RsbU (Regulator of sigma subunit)</fullName>
    </submittedName>
</protein>
<evidence type="ECO:0000313" key="5">
    <source>
        <dbReference type="EMBL" id="PWJ44674.1"/>
    </source>
</evidence>
<feature type="chain" id="PRO_5016282076" evidence="3">
    <location>
        <begin position="20"/>
        <end position="1220"/>
    </location>
</feature>
<keyword evidence="3" id="KW-0732">Signal</keyword>
<dbReference type="Proteomes" id="UP000245535">
    <property type="component" value="Unassembled WGS sequence"/>
</dbReference>
<evidence type="ECO:0000313" key="6">
    <source>
        <dbReference type="Proteomes" id="UP000245535"/>
    </source>
</evidence>
<organism evidence="5 6">
    <name type="scientific">Sediminitomix flava</name>
    <dbReference type="NCBI Taxonomy" id="379075"/>
    <lineage>
        <taxon>Bacteria</taxon>
        <taxon>Pseudomonadati</taxon>
        <taxon>Bacteroidota</taxon>
        <taxon>Cytophagia</taxon>
        <taxon>Cytophagales</taxon>
        <taxon>Flammeovirgaceae</taxon>
        <taxon>Sediminitomix</taxon>
    </lineage>
</organism>
<feature type="coiled-coil region" evidence="2">
    <location>
        <begin position="766"/>
        <end position="793"/>
    </location>
</feature>
<evidence type="ECO:0000256" key="1">
    <source>
        <dbReference type="ARBA" id="ARBA00022801"/>
    </source>
</evidence>
<dbReference type="SUPFAM" id="SSF82171">
    <property type="entry name" value="DPP6 N-terminal domain-like"/>
    <property type="match status" value="1"/>
</dbReference>